<sequence>MKKIRVALLSFGMSGKVFHAPFLDQHAGFELYAVWERSKSESAAIYPTIKIVRSLEALLEDDSIELIVVNTPTHTHYEYAKKALEAGKSVIVEKAFTTTTTEAQSLAALAKEKKLLLSVYQNRRWDSDFQTVQKIIQDGVLGELKEVSFRFDRFKNTIGNKTHKEQPGPGAGLLNDLGPHLIDQALVLFGKPEKIFADIRILRPDSLVDDYFDLLLYYPSLRVRLISSLLVKKPIPSFILHGSKGSFIKNRGDVQEADLIAGKQPGSADWGIEPETADGSIYTMIDGKDHEEKVRTLTGNYGIYYDRIYQSIIHHTTAPVTANEGIHVMQLLEAAMHSHETQTVITL</sequence>
<keyword evidence="2" id="KW-0560">Oxidoreductase</keyword>
<dbReference type="GO" id="GO:0000166">
    <property type="term" value="F:nucleotide binding"/>
    <property type="evidence" value="ECO:0007669"/>
    <property type="project" value="InterPro"/>
</dbReference>
<dbReference type="InterPro" id="IPR036291">
    <property type="entry name" value="NAD(P)-bd_dom_sf"/>
</dbReference>
<protein>
    <submittedName>
        <fullName evidence="5">Gfo/Idh/MocA family oxidoreductase</fullName>
    </submittedName>
</protein>
<feature type="domain" description="Gfo/Idh/MocA-like oxidoreductase C-terminal" evidence="4">
    <location>
        <begin position="134"/>
        <end position="347"/>
    </location>
</feature>
<dbReference type="EMBL" id="AP029612">
    <property type="protein sequence ID" value="BFG70215.1"/>
    <property type="molecule type" value="Genomic_DNA"/>
</dbReference>
<dbReference type="Gene3D" id="3.40.50.720">
    <property type="entry name" value="NAD(P)-binding Rossmann-like Domain"/>
    <property type="match status" value="1"/>
</dbReference>
<evidence type="ECO:0000259" key="3">
    <source>
        <dbReference type="Pfam" id="PF01408"/>
    </source>
</evidence>
<dbReference type="GO" id="GO:0016491">
    <property type="term" value="F:oxidoreductase activity"/>
    <property type="evidence" value="ECO:0007669"/>
    <property type="project" value="UniProtKB-KW"/>
</dbReference>
<organism evidence="5">
    <name type="scientific">Sediminibacterium sp. KACHI17</name>
    <dbReference type="NCBI Taxonomy" id="1751071"/>
    <lineage>
        <taxon>Bacteria</taxon>
        <taxon>Pseudomonadati</taxon>
        <taxon>Bacteroidota</taxon>
        <taxon>Chitinophagia</taxon>
        <taxon>Chitinophagales</taxon>
        <taxon>Chitinophagaceae</taxon>
        <taxon>Sediminibacterium</taxon>
    </lineage>
</organism>
<accession>A0AAT9GI79</accession>
<dbReference type="PANTHER" id="PTHR43708:SF5">
    <property type="entry name" value="CONSERVED EXPRESSED OXIDOREDUCTASE (EUROFUNG)-RELATED"/>
    <property type="match status" value="1"/>
</dbReference>
<feature type="domain" description="Gfo/Idh/MocA-like oxidoreductase N-terminal" evidence="3">
    <location>
        <begin position="4"/>
        <end position="120"/>
    </location>
</feature>
<dbReference type="PANTHER" id="PTHR43708">
    <property type="entry name" value="CONSERVED EXPRESSED OXIDOREDUCTASE (EUROFUNG)"/>
    <property type="match status" value="1"/>
</dbReference>
<gene>
    <name evidence="5" type="ORF">KACHI17_10960</name>
</gene>
<comment type="similarity">
    <text evidence="1">Belongs to the Gfo/Idh/MocA family.</text>
</comment>
<evidence type="ECO:0000259" key="4">
    <source>
        <dbReference type="Pfam" id="PF02894"/>
    </source>
</evidence>
<dbReference type="InterPro" id="IPR004104">
    <property type="entry name" value="Gfo/Idh/MocA-like_OxRdtase_C"/>
</dbReference>
<evidence type="ECO:0000256" key="2">
    <source>
        <dbReference type="ARBA" id="ARBA00023002"/>
    </source>
</evidence>
<dbReference type="SUPFAM" id="SSF51735">
    <property type="entry name" value="NAD(P)-binding Rossmann-fold domains"/>
    <property type="match status" value="1"/>
</dbReference>
<dbReference type="InterPro" id="IPR000683">
    <property type="entry name" value="Gfo/Idh/MocA-like_OxRdtase_N"/>
</dbReference>
<name>A0AAT9GI79_9BACT</name>
<evidence type="ECO:0000313" key="5">
    <source>
        <dbReference type="EMBL" id="BFG70215.1"/>
    </source>
</evidence>
<reference evidence="5" key="1">
    <citation type="submission" date="2024-02" db="EMBL/GenBank/DDBJ databases">
        <title>Sediminibacterium planktonica sp. nov. and Sediminibacterium longus sp. nov., isolated from surface lake and river water.</title>
        <authorList>
            <person name="Watanabe K."/>
            <person name="Takemine S."/>
            <person name="Ishii Y."/>
            <person name="Ogata Y."/>
            <person name="Shindo C."/>
            <person name="Suda W."/>
        </authorList>
    </citation>
    <scope>NUCLEOTIDE SEQUENCE</scope>
    <source>
        <strain evidence="5">KACHI17</strain>
    </source>
</reference>
<proteinExistence type="inferred from homology"/>
<dbReference type="Pfam" id="PF01408">
    <property type="entry name" value="GFO_IDH_MocA"/>
    <property type="match status" value="1"/>
</dbReference>
<dbReference type="AlphaFoldDB" id="A0AAT9GI79"/>
<evidence type="ECO:0000256" key="1">
    <source>
        <dbReference type="ARBA" id="ARBA00010928"/>
    </source>
</evidence>
<dbReference type="InterPro" id="IPR051317">
    <property type="entry name" value="Gfo/Idh/MocA_oxidoreduct"/>
</dbReference>
<dbReference type="Gene3D" id="3.30.360.10">
    <property type="entry name" value="Dihydrodipicolinate Reductase, domain 2"/>
    <property type="match status" value="1"/>
</dbReference>
<dbReference type="Pfam" id="PF02894">
    <property type="entry name" value="GFO_IDH_MocA_C"/>
    <property type="match status" value="1"/>
</dbReference>
<dbReference type="RefSeq" id="WP_353550501.1">
    <property type="nucleotide sequence ID" value="NZ_AP029612.1"/>
</dbReference>